<gene>
    <name evidence="10" type="primary">atpG</name>
    <name evidence="11" type="ORF">UV42_C0018G0011</name>
</gene>
<comment type="subcellular location">
    <subcellularLocation>
        <location evidence="10">Cell membrane</location>
        <topology evidence="10">Peripheral membrane protein</topology>
    </subcellularLocation>
    <subcellularLocation>
        <location evidence="2">Membrane</location>
        <topology evidence="2">Peripheral membrane protein</topology>
    </subcellularLocation>
</comment>
<comment type="caution">
    <text evidence="11">The sequence shown here is derived from an EMBL/GenBank/DDBJ whole genome shotgun (WGS) entry which is preliminary data.</text>
</comment>
<dbReference type="GO" id="GO:0042777">
    <property type="term" value="P:proton motive force-driven plasma membrane ATP synthesis"/>
    <property type="evidence" value="ECO:0007669"/>
    <property type="project" value="UniProtKB-UniRule"/>
</dbReference>
<dbReference type="Pfam" id="PF00231">
    <property type="entry name" value="ATP-synt"/>
    <property type="match status" value="1"/>
</dbReference>
<evidence type="ECO:0000256" key="8">
    <source>
        <dbReference type="ARBA" id="ARBA00023196"/>
    </source>
</evidence>
<dbReference type="Proteomes" id="UP000033867">
    <property type="component" value="Unassembled WGS sequence"/>
</dbReference>
<protein>
    <recommendedName>
        <fullName evidence="10">ATP synthase gamma chain</fullName>
    </recommendedName>
    <alternativeName>
        <fullName evidence="10">ATP synthase F1 sector gamma subunit</fullName>
    </alternativeName>
    <alternativeName>
        <fullName evidence="10">F-ATPase gamma subunit</fullName>
    </alternativeName>
</protein>
<dbReference type="GO" id="GO:0045259">
    <property type="term" value="C:proton-transporting ATP synthase complex"/>
    <property type="evidence" value="ECO:0007669"/>
    <property type="project" value="UniProtKB-KW"/>
</dbReference>
<evidence type="ECO:0000256" key="1">
    <source>
        <dbReference type="ARBA" id="ARBA00003456"/>
    </source>
</evidence>
<proteinExistence type="inferred from homology"/>
<evidence type="ECO:0000256" key="3">
    <source>
        <dbReference type="ARBA" id="ARBA00007681"/>
    </source>
</evidence>
<dbReference type="InterPro" id="IPR000131">
    <property type="entry name" value="ATP_synth_F1_gsu"/>
</dbReference>
<evidence type="ECO:0000313" key="12">
    <source>
        <dbReference type="Proteomes" id="UP000033867"/>
    </source>
</evidence>
<evidence type="ECO:0000256" key="5">
    <source>
        <dbReference type="ARBA" id="ARBA00022781"/>
    </source>
</evidence>
<dbReference type="AlphaFoldDB" id="A0A0G1BEY2"/>
<dbReference type="CDD" id="cd12151">
    <property type="entry name" value="F1-ATPase_gamma"/>
    <property type="match status" value="1"/>
</dbReference>
<keyword evidence="7 10" id="KW-0472">Membrane</keyword>
<dbReference type="HAMAP" id="MF_00815">
    <property type="entry name" value="ATP_synth_gamma_bact"/>
    <property type="match status" value="1"/>
</dbReference>
<dbReference type="PROSITE" id="PS00153">
    <property type="entry name" value="ATPASE_GAMMA"/>
    <property type="match status" value="1"/>
</dbReference>
<name>A0A0G1BEY2_9BACT</name>
<dbReference type="InterPro" id="IPR035968">
    <property type="entry name" value="ATP_synth_F1_ATPase_gsu"/>
</dbReference>
<dbReference type="PRINTS" id="PR00126">
    <property type="entry name" value="ATPASEGAMMA"/>
</dbReference>
<dbReference type="PANTHER" id="PTHR11693">
    <property type="entry name" value="ATP SYNTHASE GAMMA CHAIN"/>
    <property type="match status" value="1"/>
</dbReference>
<dbReference type="InterPro" id="IPR023632">
    <property type="entry name" value="ATP_synth_F1_gsu_CS"/>
</dbReference>
<comment type="subunit">
    <text evidence="10">F-type ATPases have 2 components, CF(1) - the catalytic core - and CF(0) - the membrane proton channel. CF(1) has five subunits: alpha(3), beta(3), gamma(1), delta(1), epsilon(1). CF(0) has three main subunits: a, b and c.</text>
</comment>
<evidence type="ECO:0000256" key="7">
    <source>
        <dbReference type="ARBA" id="ARBA00023136"/>
    </source>
</evidence>
<dbReference type="Gene3D" id="3.40.1380.10">
    <property type="match status" value="1"/>
</dbReference>
<evidence type="ECO:0000256" key="9">
    <source>
        <dbReference type="ARBA" id="ARBA00023310"/>
    </source>
</evidence>
<evidence type="ECO:0000256" key="2">
    <source>
        <dbReference type="ARBA" id="ARBA00004170"/>
    </source>
</evidence>
<dbReference type="GO" id="GO:0046933">
    <property type="term" value="F:proton-transporting ATP synthase activity, rotational mechanism"/>
    <property type="evidence" value="ECO:0007669"/>
    <property type="project" value="UniProtKB-UniRule"/>
</dbReference>
<keyword evidence="5 10" id="KW-0375">Hydrogen ion transport</keyword>
<dbReference type="SUPFAM" id="SSF52943">
    <property type="entry name" value="ATP synthase (F1-ATPase), gamma subunit"/>
    <property type="match status" value="1"/>
</dbReference>
<accession>A0A0G1BEY2</accession>
<keyword evidence="4 10" id="KW-0813">Transport</keyword>
<sequence>MAVNAKIIKRRIKSVTNTKKMTKAMEMISAVKMRKAVETVLGTRLYARLGRELMEHLSSLDEPNVPLLEQRPVKKILAVLVSSNRGQCGSFNANLFKKTRTIFEDIESLTSFRSEQGMTSSHEKDVEIDVLAVGKKSVSFAKKQGYNVIAVFDTLSEKPSYEDIQPIAQMAMEGFVDKTYDKVVIAFTEYQSSLSQEAKVRQLLPFSATELEKMTARMAQHAEEEKKIEDTYPIEGYLFEPGLDVIVDEVLPRLVEIQLYQGILESSASEHSARMVAMKNASENAGDMIIELNLTYNKARQAAITQEIAEIAGGAAALE</sequence>
<comment type="function">
    <text evidence="1 10">Produces ATP from ADP in the presence of a proton gradient across the membrane. The gamma chain is believed to be important in regulating ATPase activity and the flow of protons through the CF(0) complex.</text>
</comment>
<evidence type="ECO:0000256" key="4">
    <source>
        <dbReference type="ARBA" id="ARBA00022448"/>
    </source>
</evidence>
<dbReference type="EMBL" id="LCEK01000018">
    <property type="protein sequence ID" value="KKS71852.1"/>
    <property type="molecule type" value="Genomic_DNA"/>
</dbReference>
<evidence type="ECO:0000256" key="6">
    <source>
        <dbReference type="ARBA" id="ARBA00023065"/>
    </source>
</evidence>
<dbReference type="PANTHER" id="PTHR11693:SF22">
    <property type="entry name" value="ATP SYNTHASE SUBUNIT GAMMA, MITOCHONDRIAL"/>
    <property type="match status" value="1"/>
</dbReference>
<comment type="similarity">
    <text evidence="3 10">Belongs to the ATPase gamma chain family.</text>
</comment>
<keyword evidence="6 10" id="KW-0406">Ion transport</keyword>
<keyword evidence="10" id="KW-1003">Cell membrane</keyword>
<keyword evidence="8 10" id="KW-0139">CF(1)</keyword>
<evidence type="ECO:0000256" key="10">
    <source>
        <dbReference type="HAMAP-Rule" id="MF_00815"/>
    </source>
</evidence>
<reference evidence="11 12" key="1">
    <citation type="journal article" date="2015" name="Nature">
        <title>rRNA introns, odd ribosomes, and small enigmatic genomes across a large radiation of phyla.</title>
        <authorList>
            <person name="Brown C.T."/>
            <person name="Hug L.A."/>
            <person name="Thomas B.C."/>
            <person name="Sharon I."/>
            <person name="Castelle C.J."/>
            <person name="Singh A."/>
            <person name="Wilkins M.J."/>
            <person name="Williams K.H."/>
            <person name="Banfield J.F."/>
        </authorList>
    </citation>
    <scope>NUCLEOTIDE SEQUENCE [LARGE SCALE GENOMIC DNA]</scope>
</reference>
<dbReference type="GO" id="GO:0005524">
    <property type="term" value="F:ATP binding"/>
    <property type="evidence" value="ECO:0007669"/>
    <property type="project" value="UniProtKB-UniRule"/>
</dbReference>
<dbReference type="NCBIfam" id="TIGR01146">
    <property type="entry name" value="ATPsyn_F1gamma"/>
    <property type="match status" value="1"/>
</dbReference>
<dbReference type="PATRIC" id="fig|1619052.3.peg.453"/>
<keyword evidence="9 10" id="KW-0066">ATP synthesis</keyword>
<dbReference type="GO" id="GO:0005886">
    <property type="term" value="C:plasma membrane"/>
    <property type="evidence" value="ECO:0007669"/>
    <property type="project" value="UniProtKB-SubCell"/>
</dbReference>
<evidence type="ECO:0000313" key="11">
    <source>
        <dbReference type="EMBL" id="KKS71852.1"/>
    </source>
</evidence>
<dbReference type="Gene3D" id="1.10.287.80">
    <property type="entry name" value="ATP synthase, gamma subunit, helix hairpin domain"/>
    <property type="match status" value="2"/>
</dbReference>
<organism evidence="11 12">
    <name type="scientific">Candidatus Magasanikbacteria bacterium GW2011_GWE2_42_7</name>
    <dbReference type="NCBI Taxonomy" id="1619052"/>
    <lineage>
        <taxon>Bacteria</taxon>
        <taxon>Candidatus Magasanikiibacteriota</taxon>
    </lineage>
</organism>